<evidence type="ECO:0000256" key="2">
    <source>
        <dbReference type="ARBA" id="ARBA00022723"/>
    </source>
</evidence>
<comment type="similarity">
    <text evidence="4">Belongs to the cytochrome b5 family.</text>
</comment>
<gene>
    <name evidence="6" type="ORF">LSINAPIS_LOCUS12555</name>
</gene>
<sequence length="273" mass="31460">MAPNLDRRQTSFPDLQYPLLRDQDPKTAQQWLAGKKVQDGANGLWRVHDSLYDLTNFIDFHPGGTQWLEFTKGTDITEAFETHHIRSDLAETILAKYFVCQAELPRNSPFMFKEDGFYRTLKAKIAGRLKDIPKDTRKKSDYITDALLIGLLIGSPLCCWIWRQNLILGAVTTVALGYLLSALTICAHNYFHRTDSWRMYLFNISGFSYSDWRISHAMSHHLHTNTAQDIELSMLEPFLQFLPTPDKPIWAQMAAFYYPIVFCLTSLACLLKE</sequence>
<evidence type="ECO:0000256" key="3">
    <source>
        <dbReference type="ARBA" id="ARBA00023004"/>
    </source>
</evidence>
<dbReference type="InterPro" id="IPR001199">
    <property type="entry name" value="Cyt_B5-like_heme/steroid-bd"/>
</dbReference>
<feature type="transmembrane region" description="Helical" evidence="4">
    <location>
        <begin position="142"/>
        <end position="162"/>
    </location>
</feature>
<dbReference type="InterPro" id="IPR005804">
    <property type="entry name" value="FA_desaturase_dom"/>
</dbReference>
<dbReference type="Proteomes" id="UP000324832">
    <property type="component" value="Unassembled WGS sequence"/>
</dbReference>
<feature type="transmembrane region" description="Helical" evidence="4">
    <location>
        <begin position="249"/>
        <end position="271"/>
    </location>
</feature>
<dbReference type="SUPFAM" id="SSF55856">
    <property type="entry name" value="Cytochrome b5-like heme/steroid binding domain"/>
    <property type="match status" value="1"/>
</dbReference>
<protein>
    <recommendedName>
        <fullName evidence="5">Cytochrome b5 heme-binding domain-containing protein</fullName>
    </recommendedName>
</protein>
<dbReference type="Gene3D" id="3.10.120.10">
    <property type="entry name" value="Cytochrome b5-like heme/steroid binding domain"/>
    <property type="match status" value="1"/>
</dbReference>
<dbReference type="CDD" id="cd01060">
    <property type="entry name" value="Membrane-FADS-like"/>
    <property type="match status" value="1"/>
</dbReference>
<evidence type="ECO:0000313" key="6">
    <source>
        <dbReference type="EMBL" id="VVD02306.1"/>
    </source>
</evidence>
<keyword evidence="4" id="KW-0472">Membrane</keyword>
<accession>A0A5E4QYJ3</accession>
<reference evidence="6 7" key="1">
    <citation type="submission" date="2017-07" db="EMBL/GenBank/DDBJ databases">
        <authorList>
            <person name="Talla V."/>
            <person name="Backstrom N."/>
        </authorList>
    </citation>
    <scope>NUCLEOTIDE SEQUENCE [LARGE SCALE GENOMIC DNA]</scope>
</reference>
<keyword evidence="4" id="KW-1133">Transmembrane helix</keyword>
<name>A0A5E4QYJ3_9NEOP</name>
<dbReference type="PANTHER" id="PTHR16740">
    <property type="entry name" value="CYTOCHROME B5-RELATED PROTEIN-RELATED"/>
    <property type="match status" value="1"/>
</dbReference>
<dbReference type="AlphaFoldDB" id="A0A5E4QYJ3"/>
<dbReference type="GO" id="GO:0046872">
    <property type="term" value="F:metal ion binding"/>
    <property type="evidence" value="ECO:0007669"/>
    <property type="project" value="UniProtKB-UniRule"/>
</dbReference>
<keyword evidence="2 4" id="KW-0479">Metal-binding</keyword>
<evidence type="ECO:0000256" key="4">
    <source>
        <dbReference type="RuleBase" id="RU362121"/>
    </source>
</evidence>
<keyword evidence="3 4" id="KW-0408">Iron</keyword>
<evidence type="ECO:0000256" key="1">
    <source>
        <dbReference type="ARBA" id="ARBA00022617"/>
    </source>
</evidence>
<dbReference type="GO" id="GO:0006629">
    <property type="term" value="P:lipid metabolic process"/>
    <property type="evidence" value="ECO:0007669"/>
    <property type="project" value="InterPro"/>
</dbReference>
<proteinExistence type="inferred from homology"/>
<evidence type="ECO:0000259" key="5">
    <source>
        <dbReference type="PROSITE" id="PS50255"/>
    </source>
</evidence>
<dbReference type="InterPro" id="IPR018506">
    <property type="entry name" value="Cyt_B5_heme-BS"/>
</dbReference>
<dbReference type="PROSITE" id="PS00191">
    <property type="entry name" value="CYTOCHROME_B5_1"/>
    <property type="match status" value="1"/>
</dbReference>
<keyword evidence="4" id="KW-0812">Transmembrane</keyword>
<keyword evidence="7" id="KW-1185">Reference proteome</keyword>
<dbReference type="Pfam" id="PF00487">
    <property type="entry name" value="FA_desaturase"/>
    <property type="match status" value="1"/>
</dbReference>
<dbReference type="SMART" id="SM01117">
    <property type="entry name" value="Cyt-b5"/>
    <property type="match status" value="1"/>
</dbReference>
<dbReference type="InterPro" id="IPR053100">
    <property type="entry name" value="Cytochrome_b5-related"/>
</dbReference>
<dbReference type="PROSITE" id="PS50255">
    <property type="entry name" value="CYTOCHROME_B5_2"/>
    <property type="match status" value="1"/>
</dbReference>
<evidence type="ECO:0000313" key="7">
    <source>
        <dbReference type="Proteomes" id="UP000324832"/>
    </source>
</evidence>
<organism evidence="6 7">
    <name type="scientific">Leptidea sinapis</name>
    <dbReference type="NCBI Taxonomy" id="189913"/>
    <lineage>
        <taxon>Eukaryota</taxon>
        <taxon>Metazoa</taxon>
        <taxon>Ecdysozoa</taxon>
        <taxon>Arthropoda</taxon>
        <taxon>Hexapoda</taxon>
        <taxon>Insecta</taxon>
        <taxon>Pterygota</taxon>
        <taxon>Neoptera</taxon>
        <taxon>Endopterygota</taxon>
        <taxon>Lepidoptera</taxon>
        <taxon>Glossata</taxon>
        <taxon>Ditrysia</taxon>
        <taxon>Papilionoidea</taxon>
        <taxon>Pieridae</taxon>
        <taxon>Dismorphiinae</taxon>
        <taxon>Leptidea</taxon>
    </lineage>
</organism>
<comment type="caution">
    <text evidence="4">Lacks conserved residue(s) required for the propagation of feature annotation.</text>
</comment>
<feature type="domain" description="Cytochrome b5 heme-binding" evidence="5">
    <location>
        <begin position="38"/>
        <end position="103"/>
    </location>
</feature>
<dbReference type="EMBL" id="FZQP02005988">
    <property type="protein sequence ID" value="VVD02306.1"/>
    <property type="molecule type" value="Genomic_DNA"/>
</dbReference>
<dbReference type="GO" id="GO:0020037">
    <property type="term" value="F:heme binding"/>
    <property type="evidence" value="ECO:0007669"/>
    <property type="project" value="UniProtKB-UniRule"/>
</dbReference>
<dbReference type="PANTHER" id="PTHR16740:SF1">
    <property type="entry name" value="CYTOCHROME B5-RELATED PROTEIN-RELATED"/>
    <property type="match status" value="1"/>
</dbReference>
<keyword evidence="1 4" id="KW-0349">Heme</keyword>
<feature type="transmembrane region" description="Helical" evidence="4">
    <location>
        <begin position="167"/>
        <end position="191"/>
    </location>
</feature>
<dbReference type="InterPro" id="IPR036400">
    <property type="entry name" value="Cyt_B5-like_heme/steroid_sf"/>
</dbReference>
<dbReference type="Pfam" id="PF00173">
    <property type="entry name" value="Cyt-b5"/>
    <property type="match status" value="1"/>
</dbReference>